<reference evidence="2" key="1">
    <citation type="submission" date="2023-08" db="EMBL/GenBank/DDBJ databases">
        <title>Chromosome-level Genome Assembly of mud carp (Cirrhinus molitorella).</title>
        <authorList>
            <person name="Liu H."/>
        </authorList>
    </citation>
    <scope>NUCLEOTIDE SEQUENCE</scope>
    <source>
        <strain evidence="2">Prfri</strain>
        <tissue evidence="2">Muscle</tissue>
    </source>
</reference>
<dbReference type="Proteomes" id="UP001187343">
    <property type="component" value="Unassembled WGS sequence"/>
</dbReference>
<feature type="compositionally biased region" description="Basic and acidic residues" evidence="1">
    <location>
        <begin position="136"/>
        <end position="149"/>
    </location>
</feature>
<proteinExistence type="predicted"/>
<evidence type="ECO:0000256" key="1">
    <source>
        <dbReference type="SAM" id="MobiDB-lite"/>
    </source>
</evidence>
<accession>A0AA88P7L7</accession>
<comment type="caution">
    <text evidence="2">The sequence shown here is derived from an EMBL/GenBank/DDBJ whole genome shotgun (WGS) entry which is preliminary data.</text>
</comment>
<feature type="region of interest" description="Disordered" evidence="1">
    <location>
        <begin position="1"/>
        <end position="22"/>
    </location>
</feature>
<gene>
    <name evidence="2" type="ORF">Q8A67_020378</name>
</gene>
<evidence type="ECO:0000313" key="2">
    <source>
        <dbReference type="EMBL" id="KAK2876282.1"/>
    </source>
</evidence>
<feature type="region of interest" description="Disordered" evidence="1">
    <location>
        <begin position="127"/>
        <end position="149"/>
    </location>
</feature>
<dbReference type="AlphaFoldDB" id="A0AA88P7L7"/>
<name>A0AA88P7L7_9TELE</name>
<dbReference type="EMBL" id="JAUYZG010000020">
    <property type="protein sequence ID" value="KAK2876282.1"/>
    <property type="molecule type" value="Genomic_DNA"/>
</dbReference>
<evidence type="ECO:0000313" key="3">
    <source>
        <dbReference type="Proteomes" id="UP001187343"/>
    </source>
</evidence>
<sequence length="149" mass="16249">MGQARRVGSRKHPTGPMPQYQQEERRFCTCYSANPRQSPKPESSFCPWPTVAVALTVGTGQAGIDWKKRQSGAQDVINGSQDPPGIPLQAGGEYSMAPPETGKQFVWSHSEAMQWKGNTIMSIQTLIPGAPRGPRKSSEAHAENLSKTE</sequence>
<organism evidence="2 3">
    <name type="scientific">Cirrhinus molitorella</name>
    <name type="common">mud carp</name>
    <dbReference type="NCBI Taxonomy" id="172907"/>
    <lineage>
        <taxon>Eukaryota</taxon>
        <taxon>Metazoa</taxon>
        <taxon>Chordata</taxon>
        <taxon>Craniata</taxon>
        <taxon>Vertebrata</taxon>
        <taxon>Euteleostomi</taxon>
        <taxon>Actinopterygii</taxon>
        <taxon>Neopterygii</taxon>
        <taxon>Teleostei</taxon>
        <taxon>Ostariophysi</taxon>
        <taxon>Cypriniformes</taxon>
        <taxon>Cyprinidae</taxon>
        <taxon>Labeoninae</taxon>
        <taxon>Labeonini</taxon>
        <taxon>Cirrhinus</taxon>
    </lineage>
</organism>
<keyword evidence="3" id="KW-1185">Reference proteome</keyword>
<protein>
    <submittedName>
        <fullName evidence="2">Uncharacterized protein</fullName>
    </submittedName>
</protein>